<accession>A0A930YAX0</accession>
<feature type="region of interest" description="Disordered" evidence="1">
    <location>
        <begin position="1"/>
        <end position="22"/>
    </location>
</feature>
<protein>
    <submittedName>
        <fullName evidence="2">Uncharacterized protein</fullName>
    </submittedName>
</protein>
<comment type="caution">
    <text evidence="2">The sequence shown here is derived from an EMBL/GenBank/DDBJ whole genome shotgun (WGS) entry which is preliminary data.</text>
</comment>
<evidence type="ECO:0000256" key="1">
    <source>
        <dbReference type="SAM" id="MobiDB-lite"/>
    </source>
</evidence>
<proteinExistence type="predicted"/>
<organism evidence="2">
    <name type="scientific">Gallibacterium anatis</name>
    <dbReference type="NCBI Taxonomy" id="750"/>
    <lineage>
        <taxon>Bacteria</taxon>
        <taxon>Pseudomonadati</taxon>
        <taxon>Pseudomonadota</taxon>
        <taxon>Gammaproteobacteria</taxon>
        <taxon>Pasteurellales</taxon>
        <taxon>Pasteurellaceae</taxon>
        <taxon>Gallibacterium</taxon>
    </lineage>
</organism>
<dbReference type="InterPro" id="IPR013783">
    <property type="entry name" value="Ig-like_fold"/>
</dbReference>
<sequence>MVNEQDANGGKPVVAIPEATDADGNTINADDLKDGVQVNVTLPKGTQVGDTVTLTVTPKEDQPFEVKYEVKSSDDLTGTDPVTITIPKDNLPKDSQGKTLDGEFTVTAKVTDAAGNSSASSDEAKFTVDATVPGDTNGNGKADDADDNKVNQLSPSQKRQKRQKPISILSMQKTLKTVFKFK</sequence>
<feature type="region of interest" description="Disordered" evidence="1">
    <location>
        <begin position="112"/>
        <end position="169"/>
    </location>
</feature>
<name>A0A930YAX0_9PAST</name>
<dbReference type="EMBL" id="JADION010000048">
    <property type="protein sequence ID" value="MBF4103058.1"/>
    <property type="molecule type" value="Genomic_DNA"/>
</dbReference>
<reference evidence="2" key="1">
    <citation type="submission" date="2020-11" db="EMBL/GenBank/DDBJ databases">
        <title>Gallibacterium anatis 1637, full genome, WGS.</title>
        <authorList>
            <person name="Laishevtcev A.I."/>
            <person name="Yakimova E.A."/>
            <person name="Petkovich D."/>
            <person name="Stepanova T.V."/>
            <person name="Kalendr R.S."/>
            <person name="Rubalsky E.O."/>
            <person name="Zulkarneev E.R."/>
            <person name="Aleshkin A.V."/>
        </authorList>
    </citation>
    <scope>NUCLEOTIDE SEQUENCE</scope>
    <source>
        <strain evidence="2">1637</strain>
    </source>
</reference>
<gene>
    <name evidence="2" type="ORF">INT80_13620</name>
</gene>
<evidence type="ECO:0000313" key="2">
    <source>
        <dbReference type="EMBL" id="MBF4103058.1"/>
    </source>
</evidence>
<feature type="region of interest" description="Disordered" evidence="1">
    <location>
        <begin position="70"/>
        <end position="99"/>
    </location>
</feature>
<dbReference type="AlphaFoldDB" id="A0A930YAX0"/>
<dbReference type="Gene3D" id="2.60.40.10">
    <property type="entry name" value="Immunoglobulins"/>
    <property type="match status" value="1"/>
</dbReference>